<evidence type="ECO:0000256" key="4">
    <source>
        <dbReference type="ARBA" id="ARBA00022723"/>
    </source>
</evidence>
<keyword evidence="7 13" id="KW-0720">Serine protease</keyword>
<dbReference type="EC" id="3.4.21.-" evidence="13"/>
<dbReference type="InterPro" id="IPR038565">
    <property type="entry name" value="CLIP_sf"/>
</dbReference>
<dbReference type="GO" id="GO:0006508">
    <property type="term" value="P:proteolysis"/>
    <property type="evidence" value="ECO:0007669"/>
    <property type="project" value="UniProtKB-KW"/>
</dbReference>
<evidence type="ECO:0000256" key="7">
    <source>
        <dbReference type="ARBA" id="ARBA00022825"/>
    </source>
</evidence>
<dbReference type="Proteomes" id="UP001200034">
    <property type="component" value="Unassembled WGS sequence"/>
</dbReference>
<comment type="domain">
    <text evidence="13">The clip domain consists of 35-55 residues which are 'knitted' together usually by 3 conserved disulfide bonds forming a clip-like compact structure.</text>
</comment>
<dbReference type="PROSITE" id="PS50240">
    <property type="entry name" value="TRYPSIN_DOM"/>
    <property type="match status" value="1"/>
</dbReference>
<keyword evidence="5" id="KW-0732">Signal</keyword>
<keyword evidence="6 13" id="KW-0378">Hydrolase</keyword>
<feature type="non-terminal residue" evidence="15">
    <location>
        <position position="1"/>
    </location>
</feature>
<evidence type="ECO:0000256" key="5">
    <source>
        <dbReference type="ARBA" id="ARBA00022729"/>
    </source>
</evidence>
<dbReference type="Pfam" id="PF12032">
    <property type="entry name" value="CLIP"/>
    <property type="match status" value="1"/>
</dbReference>
<gene>
    <name evidence="15" type="ORF">KR093_001716</name>
</gene>
<evidence type="ECO:0000256" key="2">
    <source>
        <dbReference type="ARBA" id="ARBA00022525"/>
    </source>
</evidence>
<dbReference type="PANTHER" id="PTHR24252">
    <property type="entry name" value="ACROSIN-RELATED"/>
    <property type="match status" value="1"/>
</dbReference>
<evidence type="ECO:0000256" key="12">
    <source>
        <dbReference type="ARBA" id="ARBA00024195"/>
    </source>
</evidence>
<feature type="domain" description="Peptidase S1" evidence="14">
    <location>
        <begin position="136"/>
        <end position="390"/>
    </location>
</feature>
<dbReference type="GO" id="GO:0004252">
    <property type="term" value="F:serine-type endopeptidase activity"/>
    <property type="evidence" value="ECO:0007669"/>
    <property type="project" value="UniProtKB-UniRule"/>
</dbReference>
<comment type="subcellular location">
    <subcellularLocation>
        <location evidence="1 13">Secreted</location>
    </subcellularLocation>
</comment>
<dbReference type="SMART" id="SM00020">
    <property type="entry name" value="Tryp_SPc"/>
    <property type="match status" value="1"/>
</dbReference>
<evidence type="ECO:0000313" key="16">
    <source>
        <dbReference type="Proteomes" id="UP001200034"/>
    </source>
</evidence>
<keyword evidence="4" id="KW-0479">Metal-binding</keyword>
<dbReference type="InterPro" id="IPR018114">
    <property type="entry name" value="TRYPSIN_HIS"/>
</dbReference>
<keyword evidence="16" id="KW-1185">Reference proteome</keyword>
<keyword evidence="2 13" id="KW-0964">Secreted</keyword>
<protein>
    <recommendedName>
        <fullName evidence="13">CLIP domain-containing serine protease</fullName>
        <ecNumber evidence="13">3.4.21.-</ecNumber>
    </recommendedName>
</protein>
<keyword evidence="11" id="KW-0325">Glycoprotein</keyword>
<dbReference type="GO" id="GO:0005576">
    <property type="term" value="C:extracellular region"/>
    <property type="evidence" value="ECO:0007669"/>
    <property type="project" value="UniProtKB-SubCell"/>
</dbReference>
<organism evidence="15 16">
    <name type="scientific">Drosophila rubida</name>
    <dbReference type="NCBI Taxonomy" id="30044"/>
    <lineage>
        <taxon>Eukaryota</taxon>
        <taxon>Metazoa</taxon>
        <taxon>Ecdysozoa</taxon>
        <taxon>Arthropoda</taxon>
        <taxon>Hexapoda</taxon>
        <taxon>Insecta</taxon>
        <taxon>Pterygota</taxon>
        <taxon>Neoptera</taxon>
        <taxon>Endopterygota</taxon>
        <taxon>Diptera</taxon>
        <taxon>Brachycera</taxon>
        <taxon>Muscomorpha</taxon>
        <taxon>Ephydroidea</taxon>
        <taxon>Drosophilidae</taxon>
        <taxon>Drosophila</taxon>
    </lineage>
</organism>
<dbReference type="AlphaFoldDB" id="A0AAD4K6W2"/>
<dbReference type="InterPro" id="IPR001314">
    <property type="entry name" value="Peptidase_S1A"/>
</dbReference>
<keyword evidence="8" id="KW-0106">Calcium</keyword>
<evidence type="ECO:0000259" key="14">
    <source>
        <dbReference type="PROSITE" id="PS50240"/>
    </source>
</evidence>
<dbReference type="Gene3D" id="3.30.1640.30">
    <property type="match status" value="1"/>
</dbReference>
<dbReference type="InterPro" id="IPR043504">
    <property type="entry name" value="Peptidase_S1_PA_chymotrypsin"/>
</dbReference>
<dbReference type="CDD" id="cd00190">
    <property type="entry name" value="Tryp_SPc"/>
    <property type="match status" value="1"/>
</dbReference>
<dbReference type="EMBL" id="JAJJHW010000824">
    <property type="protein sequence ID" value="KAH8381281.1"/>
    <property type="molecule type" value="Genomic_DNA"/>
</dbReference>
<dbReference type="PANTHER" id="PTHR24252:SF7">
    <property type="entry name" value="HYALIN"/>
    <property type="match status" value="1"/>
</dbReference>
<keyword evidence="10" id="KW-1015">Disulfide bond</keyword>
<evidence type="ECO:0000256" key="10">
    <source>
        <dbReference type="ARBA" id="ARBA00023157"/>
    </source>
</evidence>
<evidence type="ECO:0000313" key="15">
    <source>
        <dbReference type="EMBL" id="KAH8381281.1"/>
    </source>
</evidence>
<dbReference type="InterPro" id="IPR022700">
    <property type="entry name" value="CLIP"/>
</dbReference>
<dbReference type="Gene3D" id="2.40.10.10">
    <property type="entry name" value="Trypsin-like serine proteases"/>
    <property type="match status" value="2"/>
</dbReference>
<dbReference type="Pfam" id="PF00089">
    <property type="entry name" value="Trypsin"/>
    <property type="match status" value="1"/>
</dbReference>
<sequence length="390" mass="44022">QFVESEIICYTPTGEEGTCISAKQCPFVIDLLTKYKNNITRIIRDQIREMACDSENEVVTKFRDLLLSHFHYQMLYFLQKFPICCPKLPQRILMTSQNLDNIDPSGMELLNSVTECGDTRRINKNRIGSAIIFPPVANGDFTRAGEFPWMALLKYDTEGRPFLCGGSLISDRFVLTAAHCTTTAAKIIGVRVGEHNLGTENVRPLRPGRPTKYLPSFQEFRIEDIRTHPNFERHSNSYDIAVIKLNRSVTFARHITPICLPIENKSQDIALNQRFYISGWGRSSETKSSASSTLLKAVVTRQDLDVCRKYYTSATLNQNHICAVGDRKQETCRGDSGGPLFSKNSFKNTTRFVQYGVISFGGLSCGINQNQPGVFASVLDMLPWITQNLY</sequence>
<name>A0AAD4K6W2_9MUSC</name>
<dbReference type="FunFam" id="2.40.10.10:FF:000054">
    <property type="entry name" value="Complement C1r subcomponent"/>
    <property type="match status" value="1"/>
</dbReference>
<dbReference type="PROSITE" id="PS00134">
    <property type="entry name" value="TRYPSIN_HIS"/>
    <property type="match status" value="1"/>
</dbReference>
<evidence type="ECO:0000256" key="11">
    <source>
        <dbReference type="ARBA" id="ARBA00023180"/>
    </source>
</evidence>
<dbReference type="InterPro" id="IPR001254">
    <property type="entry name" value="Trypsin_dom"/>
</dbReference>
<dbReference type="InterPro" id="IPR009003">
    <property type="entry name" value="Peptidase_S1_PA"/>
</dbReference>
<keyword evidence="3 13" id="KW-0645">Protease</keyword>
<comment type="similarity">
    <text evidence="12 13">Belongs to the peptidase S1 family. CLIP subfamily.</text>
</comment>
<evidence type="ECO:0000256" key="3">
    <source>
        <dbReference type="ARBA" id="ARBA00022670"/>
    </source>
</evidence>
<evidence type="ECO:0000256" key="8">
    <source>
        <dbReference type="ARBA" id="ARBA00022837"/>
    </source>
</evidence>
<evidence type="ECO:0000256" key="1">
    <source>
        <dbReference type="ARBA" id="ARBA00004613"/>
    </source>
</evidence>
<evidence type="ECO:0000256" key="13">
    <source>
        <dbReference type="RuleBase" id="RU366078"/>
    </source>
</evidence>
<evidence type="ECO:0000256" key="9">
    <source>
        <dbReference type="ARBA" id="ARBA00023145"/>
    </source>
</evidence>
<dbReference type="GO" id="GO:0046872">
    <property type="term" value="F:metal ion binding"/>
    <property type="evidence" value="ECO:0007669"/>
    <property type="project" value="UniProtKB-KW"/>
</dbReference>
<dbReference type="PRINTS" id="PR00722">
    <property type="entry name" value="CHYMOTRYPSIN"/>
</dbReference>
<accession>A0AAD4K6W2</accession>
<dbReference type="FunFam" id="2.40.10.10:FF:000028">
    <property type="entry name" value="Serine protease easter"/>
    <property type="match status" value="1"/>
</dbReference>
<reference evidence="15" key="1">
    <citation type="journal article" date="2021" name="Mol. Ecol. Resour.">
        <title>Phylogenomic analyses of the genus Drosophila reveals genomic signals of climate adaptation.</title>
        <authorList>
            <person name="Li F."/>
            <person name="Rane R.V."/>
            <person name="Luria V."/>
            <person name="Xiong Z."/>
            <person name="Chen J."/>
            <person name="Li Z."/>
            <person name="Catullo R.A."/>
            <person name="Griffin P.C."/>
            <person name="Schiffer M."/>
            <person name="Pearce S."/>
            <person name="Lee S.F."/>
            <person name="McElroy K."/>
            <person name="Stocker A."/>
            <person name="Shirriffs J."/>
            <person name="Cockerell F."/>
            <person name="Coppin C."/>
            <person name="Sgro C.M."/>
            <person name="Karger A."/>
            <person name="Cain J.W."/>
            <person name="Weber J.A."/>
            <person name="Santpere G."/>
            <person name="Kirschner M.W."/>
            <person name="Hoffmann A.A."/>
            <person name="Oakeshott J.G."/>
            <person name="Zhang G."/>
        </authorList>
    </citation>
    <scope>NUCLEOTIDE SEQUENCE</scope>
    <source>
        <strain evidence="15">BGI-SZ-2011g</strain>
    </source>
</reference>
<comment type="caution">
    <text evidence="15">The sequence shown here is derived from an EMBL/GenBank/DDBJ whole genome shotgun (WGS) entry which is preliminary data.</text>
</comment>
<dbReference type="SUPFAM" id="SSF50494">
    <property type="entry name" value="Trypsin-like serine proteases"/>
    <property type="match status" value="1"/>
</dbReference>
<keyword evidence="9" id="KW-0865">Zymogen</keyword>
<proteinExistence type="inferred from homology"/>
<evidence type="ECO:0000256" key="6">
    <source>
        <dbReference type="ARBA" id="ARBA00022801"/>
    </source>
</evidence>